<name>A0ABW8T1C6_9CLOT</name>
<dbReference type="Proteomes" id="UP001623591">
    <property type="component" value="Unassembled WGS sequence"/>
</dbReference>
<organism evidence="4 5">
    <name type="scientific">Candidatus Clostridium stratigraminis</name>
    <dbReference type="NCBI Taxonomy" id="3381661"/>
    <lineage>
        <taxon>Bacteria</taxon>
        <taxon>Bacillati</taxon>
        <taxon>Bacillota</taxon>
        <taxon>Clostridia</taxon>
        <taxon>Eubacteriales</taxon>
        <taxon>Clostridiaceae</taxon>
        <taxon>Clostridium</taxon>
    </lineage>
</organism>
<evidence type="ECO:0000256" key="1">
    <source>
        <dbReference type="ARBA" id="ARBA00022630"/>
    </source>
</evidence>
<protein>
    <submittedName>
        <fullName evidence="4">Flavodoxin family protein</fullName>
    </submittedName>
</protein>
<dbReference type="RefSeq" id="WP_406768545.1">
    <property type="nucleotide sequence ID" value="NZ_JBJHZZ010000001.1"/>
</dbReference>
<dbReference type="InterPro" id="IPR051796">
    <property type="entry name" value="ISF_SsuE-like"/>
</dbReference>
<dbReference type="PANTHER" id="PTHR43278">
    <property type="entry name" value="NAD(P)H-DEPENDENT FMN-CONTAINING OXIDOREDUCTASE YWQN-RELATED"/>
    <property type="match status" value="1"/>
</dbReference>
<keyword evidence="1" id="KW-0285">Flavoprotein</keyword>
<sequence length="188" mass="21339">MMKTLIINGSPRKNGDTMSLVNELIKYLDGEVKIINTYFDNISPCLDCRFCWRNGKCLIKDEMQDCYQLFDEVDNVILASPLHFSELTGKLLSFASRLQYFYVLRYVRKELNFKLKKKNSILIITGGGDGGPNPAISRASIIFKQINAELIGTILSLKTNNIPANQDVKALNKAKELAIRLNELYKLI</sequence>
<dbReference type="EMBL" id="JBJHZZ010000001">
    <property type="protein sequence ID" value="MFL0246091.1"/>
    <property type="molecule type" value="Genomic_DNA"/>
</dbReference>
<evidence type="ECO:0000259" key="3">
    <source>
        <dbReference type="Pfam" id="PF03358"/>
    </source>
</evidence>
<dbReference type="SUPFAM" id="SSF52218">
    <property type="entry name" value="Flavoproteins"/>
    <property type="match status" value="1"/>
</dbReference>
<dbReference type="InterPro" id="IPR029039">
    <property type="entry name" value="Flavoprotein-like_sf"/>
</dbReference>
<reference evidence="4 5" key="1">
    <citation type="submission" date="2024-11" db="EMBL/GenBank/DDBJ databases">
        <authorList>
            <person name="Heng Y.C."/>
            <person name="Lim A.C.H."/>
            <person name="Lee J.K.Y."/>
            <person name="Kittelmann S."/>
        </authorList>
    </citation>
    <scope>NUCLEOTIDE SEQUENCE [LARGE SCALE GENOMIC DNA]</scope>
    <source>
        <strain evidence="4 5">WILCCON 0185</strain>
    </source>
</reference>
<proteinExistence type="predicted"/>
<evidence type="ECO:0000256" key="2">
    <source>
        <dbReference type="ARBA" id="ARBA00022643"/>
    </source>
</evidence>
<dbReference type="Gene3D" id="3.40.50.360">
    <property type="match status" value="1"/>
</dbReference>
<keyword evidence="5" id="KW-1185">Reference proteome</keyword>
<dbReference type="InterPro" id="IPR005025">
    <property type="entry name" value="FMN_Rdtase-like_dom"/>
</dbReference>
<feature type="domain" description="NADPH-dependent FMN reductase-like" evidence="3">
    <location>
        <begin position="2"/>
        <end position="135"/>
    </location>
</feature>
<dbReference type="PANTHER" id="PTHR43278:SF2">
    <property type="entry name" value="IRON-SULFUR FLAVOPROTEIN"/>
    <property type="match status" value="1"/>
</dbReference>
<keyword evidence="2" id="KW-0288">FMN</keyword>
<comment type="caution">
    <text evidence="4">The sequence shown here is derived from an EMBL/GenBank/DDBJ whole genome shotgun (WGS) entry which is preliminary data.</text>
</comment>
<gene>
    <name evidence="4" type="ORF">ACJDUG_03750</name>
</gene>
<evidence type="ECO:0000313" key="4">
    <source>
        <dbReference type="EMBL" id="MFL0246091.1"/>
    </source>
</evidence>
<evidence type="ECO:0000313" key="5">
    <source>
        <dbReference type="Proteomes" id="UP001623591"/>
    </source>
</evidence>
<accession>A0ABW8T1C6</accession>
<dbReference type="Pfam" id="PF03358">
    <property type="entry name" value="FMN_red"/>
    <property type="match status" value="1"/>
</dbReference>